<keyword evidence="4" id="KW-1185">Reference proteome</keyword>
<name>A0A8T0B4K4_SILME</name>
<protein>
    <recommendedName>
        <fullName evidence="2">IQCH-like ATP-grasp domain-containing protein</fullName>
    </recommendedName>
</protein>
<feature type="region of interest" description="Disordered" evidence="1">
    <location>
        <begin position="895"/>
        <end position="914"/>
    </location>
</feature>
<accession>A0A8T0B4K4</accession>
<dbReference type="PANTHER" id="PTHR14465">
    <property type="entry name" value="IQ DOMAIN-CONTAINING PROTEIN H"/>
    <property type="match status" value="1"/>
</dbReference>
<reference evidence="3" key="1">
    <citation type="submission" date="2020-08" db="EMBL/GenBank/DDBJ databases">
        <title>Chromosome-level assembly of Southern catfish (Silurus meridionalis) provides insights into visual adaptation to the nocturnal and benthic lifestyles.</title>
        <authorList>
            <person name="Zhang Y."/>
            <person name="Wang D."/>
            <person name="Peng Z."/>
        </authorList>
    </citation>
    <scope>NUCLEOTIDE SEQUENCE</scope>
    <source>
        <strain evidence="3">SWU-2019-XX</strain>
        <tissue evidence="3">Muscle</tissue>
    </source>
</reference>
<gene>
    <name evidence="3" type="ORF">HF521_003811</name>
</gene>
<evidence type="ECO:0000313" key="3">
    <source>
        <dbReference type="EMBL" id="KAF7699069.1"/>
    </source>
</evidence>
<dbReference type="PROSITE" id="PS50096">
    <property type="entry name" value="IQ"/>
    <property type="match status" value="1"/>
</dbReference>
<dbReference type="CDD" id="cd23767">
    <property type="entry name" value="IQCD"/>
    <property type="match status" value="1"/>
</dbReference>
<dbReference type="Proteomes" id="UP000606274">
    <property type="component" value="Unassembled WGS sequence"/>
</dbReference>
<evidence type="ECO:0000313" key="4">
    <source>
        <dbReference type="Proteomes" id="UP000606274"/>
    </source>
</evidence>
<sequence>MADIIQKGDELGRILVQVQNDLTELRKSLGRTHHDGTVDVQALDSAIRRTEHGIKSHTEEFLKIANNQVLTLPIIEHTEKKTRKIAKWQPPTESIPYIHPRKHLTAGASPGEKHKAASTLRVLYNPDHPKHRELMQQNYGIQLPDLFKKPGPNVGTQKITSSTVSVVCIDQNRTLIPAYPLCEQDKKAGLGSHLGECLLPSAAKHSLVKSLLMPQCQSEDSSHYKMGKQQRDTRQIKDNTSKTISPEYPSIWTTLTPPPTAASSSRLLSPGPAGFMPLNSQCALALPAAPSSQHFFSIVEGRIDPSAADFCAFKEHYCLSWSTLQAALWQLERLLCQFAVPHALVCGDRLVALALRAELWWGRAECLLSALENRDEVLEFMQQPGQRYKGEGGRRAAAVRIQACWRCYRTRTVYLHQQRCKWAARTIAVSWLLHARMSRVRKSLQATRLRQMENFHSRAKHLANNWEHLITSKRTIIHLPSLGYSEQQRHSLKSFDILQNTQMGRLCDIRDKNVEVIYVCPVHLGEDLIHYYTHLLALNGTAETGNPTPSIAKSFTILTPEAHQHFSGHCMCVSTLLKYSPHTLRRIKNLIQGKQAYLVSAVPHMDDLAVADELGVPVLGPEPAVAQLYGTKSGIRRIFSSSGVSMPPGQADIYTLQQLHECFAQLMTDHLEVQRWLFKIDDEFGGRGTAYCDVCHVSFRPWALEECNRHGAQMWRMAWAQERVLRKYLEVVPVLLATHAKPCDTSCYPTWSCFLEHLLKKGGVIEAYPPINSVTCMSVDLLVEPGGGVRMLSCGDQLHGPGFLQVAGFTVPQSSVCPDVLYSICMRIGKACQERHILGHFSLDLVTFLEPGTLEKQVWAVDLDLGYSNQLAMTQIMLHMTGGTLNCHASRLEVPSPVRNSKPAARQRARASDSSAPASSHFAVMSSRLFHTNLSMVHYSVFFQMCKAHGIGFDIKAREGSVFALHDSAERSSLGMVTISPDLQGALLTFACNLTVIHQEISASNMQGETNFKRKLPPWTSFCVRYSAVINDQFGLSNFNWQVQGANYHILRTGAFPFIKYHCTKAPPQNLEFENKFFGILKVINLGIPCLAYGLGSWMVAGITETVHTSAGRITIYFAYKEVEGAKY</sequence>
<comment type="caution">
    <text evidence="3">The sequence shown here is derived from an EMBL/GenBank/DDBJ whole genome shotgun (WGS) entry which is preliminary data.</text>
</comment>
<dbReference type="InterPro" id="IPR056855">
    <property type="entry name" value="ATP-grasp_IQCH"/>
</dbReference>
<evidence type="ECO:0000259" key="2">
    <source>
        <dbReference type="Pfam" id="PF24923"/>
    </source>
</evidence>
<dbReference type="EMBL" id="JABFDY010000013">
    <property type="protein sequence ID" value="KAF7699069.1"/>
    <property type="molecule type" value="Genomic_DNA"/>
</dbReference>
<dbReference type="Pfam" id="PF24923">
    <property type="entry name" value="ATP-grasp_IQCH"/>
    <property type="match status" value="1"/>
</dbReference>
<dbReference type="PANTHER" id="PTHR14465:SF0">
    <property type="entry name" value="IQ DOMAIN-CONTAINING PROTEIN H"/>
    <property type="match status" value="1"/>
</dbReference>
<organism evidence="3 4">
    <name type="scientific">Silurus meridionalis</name>
    <name type="common">Southern catfish</name>
    <name type="synonym">Silurus soldatovi meridionalis</name>
    <dbReference type="NCBI Taxonomy" id="175797"/>
    <lineage>
        <taxon>Eukaryota</taxon>
        <taxon>Metazoa</taxon>
        <taxon>Chordata</taxon>
        <taxon>Craniata</taxon>
        <taxon>Vertebrata</taxon>
        <taxon>Euteleostomi</taxon>
        <taxon>Actinopterygii</taxon>
        <taxon>Neopterygii</taxon>
        <taxon>Teleostei</taxon>
        <taxon>Ostariophysi</taxon>
        <taxon>Siluriformes</taxon>
        <taxon>Siluridae</taxon>
        <taxon>Silurus</taxon>
    </lineage>
</organism>
<proteinExistence type="predicted"/>
<feature type="domain" description="IQCH-like ATP-grasp" evidence="2">
    <location>
        <begin position="623"/>
        <end position="888"/>
    </location>
</feature>
<dbReference type="InterPro" id="IPR038752">
    <property type="entry name" value="IQCH"/>
</dbReference>
<dbReference type="Pfam" id="PF15031">
    <property type="entry name" value="DUF4528"/>
    <property type="match status" value="1"/>
</dbReference>
<evidence type="ECO:0000256" key="1">
    <source>
        <dbReference type="SAM" id="MobiDB-lite"/>
    </source>
</evidence>
<dbReference type="InterPro" id="IPR029245">
    <property type="entry name" value="DUF4528"/>
</dbReference>
<dbReference type="AlphaFoldDB" id="A0A8T0B4K4"/>